<keyword evidence="2" id="KW-1185">Reference proteome</keyword>
<dbReference type="PROSITE" id="PS51257">
    <property type="entry name" value="PROKAR_LIPOPROTEIN"/>
    <property type="match status" value="1"/>
</dbReference>
<name>A0A1Y6CK96_9BACT</name>
<evidence type="ECO:0000313" key="2">
    <source>
        <dbReference type="Proteomes" id="UP000192907"/>
    </source>
</evidence>
<protein>
    <recommendedName>
        <fullName evidence="3">Lipoprotein</fullName>
    </recommendedName>
</protein>
<proteinExistence type="predicted"/>
<dbReference type="RefSeq" id="WP_132322667.1">
    <property type="nucleotide sequence ID" value="NZ_FWZT01000019.1"/>
</dbReference>
<dbReference type="OrthoDB" id="5871133at2"/>
<dbReference type="AlphaFoldDB" id="A0A1Y6CK96"/>
<accession>A0A1Y6CK96</accession>
<gene>
    <name evidence="1" type="ORF">SAMN06296036_11990</name>
</gene>
<evidence type="ECO:0008006" key="3">
    <source>
        <dbReference type="Google" id="ProtNLM"/>
    </source>
</evidence>
<dbReference type="STRING" id="1513793.SAMN06296036_11990"/>
<dbReference type="Proteomes" id="UP000192907">
    <property type="component" value="Unassembled WGS sequence"/>
</dbReference>
<evidence type="ECO:0000313" key="1">
    <source>
        <dbReference type="EMBL" id="SMF58253.1"/>
    </source>
</evidence>
<sequence>MINNRPLAFVLTTYLLSGCANLHHIQIGEIDNRRGLKRERFELKVSETGINLDEAADIAKTFASKSDNENIEAIRGFVALFQQGPRTGNPIYFSEYARNFYKEIYQACPRGLISGLNSIRETRKYPVISGEIIKITGYCLTKS</sequence>
<reference evidence="2" key="1">
    <citation type="submission" date="2017-04" db="EMBL/GenBank/DDBJ databases">
        <authorList>
            <person name="Varghese N."/>
            <person name="Submissions S."/>
        </authorList>
    </citation>
    <scope>NUCLEOTIDE SEQUENCE [LARGE SCALE GENOMIC DNA]</scope>
    <source>
        <strain evidence="2">RKEM611</strain>
    </source>
</reference>
<dbReference type="EMBL" id="FWZT01000019">
    <property type="protein sequence ID" value="SMF58253.1"/>
    <property type="molecule type" value="Genomic_DNA"/>
</dbReference>
<organism evidence="1 2">
    <name type="scientific">Pseudobacteriovorax antillogorgiicola</name>
    <dbReference type="NCBI Taxonomy" id="1513793"/>
    <lineage>
        <taxon>Bacteria</taxon>
        <taxon>Pseudomonadati</taxon>
        <taxon>Bdellovibrionota</taxon>
        <taxon>Oligoflexia</taxon>
        <taxon>Oligoflexales</taxon>
        <taxon>Pseudobacteriovoracaceae</taxon>
        <taxon>Pseudobacteriovorax</taxon>
    </lineage>
</organism>